<evidence type="ECO:0000313" key="3">
    <source>
        <dbReference type="Proteomes" id="UP000474565"/>
    </source>
</evidence>
<evidence type="ECO:0000259" key="1">
    <source>
        <dbReference type="SMART" id="SM00382"/>
    </source>
</evidence>
<reference evidence="2 3" key="1">
    <citation type="submission" date="2019-12" db="EMBL/GenBank/DDBJ databases">
        <title>Novel species isolated from a subtropical stream in China.</title>
        <authorList>
            <person name="Lu H."/>
        </authorList>
    </citation>
    <scope>NUCLEOTIDE SEQUENCE [LARGE SCALE GENOMIC DNA]</scope>
    <source>
        <strain evidence="2 3">FT50W</strain>
    </source>
</reference>
<dbReference type="SUPFAM" id="SSF52540">
    <property type="entry name" value="P-loop containing nucleoside triphosphate hydrolases"/>
    <property type="match status" value="1"/>
</dbReference>
<dbReference type="InterPro" id="IPR025662">
    <property type="entry name" value="Sigma_54_int_dom_ATP-bd_1"/>
</dbReference>
<dbReference type="PROSITE" id="PS00675">
    <property type="entry name" value="SIGMA54_INTERACT_1"/>
    <property type="match status" value="1"/>
</dbReference>
<accession>A0A6L8MPM4</accession>
<dbReference type="RefSeq" id="WP_161020726.1">
    <property type="nucleotide sequence ID" value="NZ_WWCP01000028.1"/>
</dbReference>
<protein>
    <submittedName>
        <fullName evidence="2">AAA family ATPase</fullName>
    </submittedName>
</protein>
<dbReference type="Pfam" id="PF05621">
    <property type="entry name" value="TniB"/>
    <property type="match status" value="1"/>
</dbReference>
<name>A0A6L8MPM4_9BURK</name>
<comment type="caution">
    <text evidence="2">The sequence shown here is derived from an EMBL/GenBank/DDBJ whole genome shotgun (WGS) entry which is preliminary data.</text>
</comment>
<gene>
    <name evidence="2" type="ORF">GTP44_19500</name>
</gene>
<dbReference type="InterPro" id="IPR008868">
    <property type="entry name" value="TniB"/>
</dbReference>
<dbReference type="AlphaFoldDB" id="A0A6L8MPM4"/>
<dbReference type="EMBL" id="WWCP01000028">
    <property type="protein sequence ID" value="MYM84126.1"/>
    <property type="molecule type" value="Genomic_DNA"/>
</dbReference>
<dbReference type="InterPro" id="IPR027417">
    <property type="entry name" value="P-loop_NTPase"/>
</dbReference>
<feature type="domain" description="AAA+ ATPase" evidence="1">
    <location>
        <begin position="41"/>
        <end position="197"/>
    </location>
</feature>
<sequence>MELTEFETLRNFTSEYLEFPPFVTAFNEIDRMVRLYRETGVASHLVVTGESGSGKTTLCKALETKYPRTSIPERDIVPVLIVAIPPAATIGSVAEVMLTQLGDPSPSFGTTSTKTARAVHLARECRVELLMFDEANHIQDRGQSPTQYMVGDWLKSVMDHMQVPTTLLGLPRVEDLLRVNEQLRRRFTRHVQMALGQDPEDNIESQCLQLFTSLTPSLPVPFLKGEMSWKELGHRLHAATDGRVAFVKSLLLGVIRLVFEQQLTRITPTELALAFTTQIWREGVNELNPFSSTFEFRRLDRAGEPFERGALIGRSNKRRQNAA</sequence>
<organism evidence="2 3">
    <name type="scientific">Duganella lactea</name>
    <dbReference type="NCBI Taxonomy" id="2692173"/>
    <lineage>
        <taxon>Bacteria</taxon>
        <taxon>Pseudomonadati</taxon>
        <taxon>Pseudomonadota</taxon>
        <taxon>Betaproteobacteria</taxon>
        <taxon>Burkholderiales</taxon>
        <taxon>Oxalobacteraceae</taxon>
        <taxon>Telluria group</taxon>
        <taxon>Duganella</taxon>
    </lineage>
</organism>
<dbReference type="SMART" id="SM00382">
    <property type="entry name" value="AAA"/>
    <property type="match status" value="1"/>
</dbReference>
<evidence type="ECO:0000313" key="2">
    <source>
        <dbReference type="EMBL" id="MYM84126.1"/>
    </source>
</evidence>
<proteinExistence type="predicted"/>
<dbReference type="InterPro" id="IPR003593">
    <property type="entry name" value="AAA+_ATPase"/>
</dbReference>
<dbReference type="Gene3D" id="3.40.50.300">
    <property type="entry name" value="P-loop containing nucleotide triphosphate hydrolases"/>
    <property type="match status" value="1"/>
</dbReference>
<dbReference type="Proteomes" id="UP000474565">
    <property type="component" value="Unassembled WGS sequence"/>
</dbReference>